<dbReference type="Proteomes" id="UP001231924">
    <property type="component" value="Unassembled WGS sequence"/>
</dbReference>
<evidence type="ECO:0000313" key="2">
    <source>
        <dbReference type="Proteomes" id="UP001231924"/>
    </source>
</evidence>
<proteinExistence type="predicted"/>
<evidence type="ECO:0000313" key="1">
    <source>
        <dbReference type="EMBL" id="MDL5160353.1"/>
    </source>
</evidence>
<gene>
    <name evidence="1" type="ORF">QRT03_30605</name>
</gene>
<protein>
    <submittedName>
        <fullName evidence="1">Uncharacterized protein</fullName>
    </submittedName>
</protein>
<organism evidence="1 2">
    <name type="scientific">Actinomycetospora termitidis</name>
    <dbReference type="NCBI Taxonomy" id="3053470"/>
    <lineage>
        <taxon>Bacteria</taxon>
        <taxon>Bacillati</taxon>
        <taxon>Actinomycetota</taxon>
        <taxon>Actinomycetes</taxon>
        <taxon>Pseudonocardiales</taxon>
        <taxon>Pseudonocardiaceae</taxon>
        <taxon>Actinomycetospora</taxon>
    </lineage>
</organism>
<name>A0ABT7MI45_9PSEU</name>
<dbReference type="EMBL" id="JASVWF010000010">
    <property type="protein sequence ID" value="MDL5160353.1"/>
    <property type="molecule type" value="Genomic_DNA"/>
</dbReference>
<reference evidence="1 2" key="1">
    <citation type="submission" date="2023-06" db="EMBL/GenBank/DDBJ databases">
        <title>Actinomycetospora Odt1-22.</title>
        <authorList>
            <person name="Supong K."/>
        </authorList>
    </citation>
    <scope>NUCLEOTIDE SEQUENCE [LARGE SCALE GENOMIC DNA]</scope>
    <source>
        <strain evidence="1 2">Odt1-22</strain>
    </source>
</reference>
<keyword evidence="2" id="KW-1185">Reference proteome</keyword>
<comment type="caution">
    <text evidence="1">The sequence shown here is derived from an EMBL/GenBank/DDBJ whole genome shotgun (WGS) entry which is preliminary data.</text>
</comment>
<accession>A0ABT7MI45</accession>
<dbReference type="RefSeq" id="WP_286056957.1">
    <property type="nucleotide sequence ID" value="NZ_JASVWF010000010.1"/>
</dbReference>
<sequence>MTELEHELRDIWTNVCLTTQLAQVIPPPGAKLQVPTIGRITLDSVPARFTVRLRAGQLPVDVARRAARLAAAFRVPEVEIVPLTTSGEWISVRLLEPYWIEWPDEYVLEAGDDRPVVDAVQDRDALPVGEGVRVVDAEPVPTTTWGSVRRFLGDFWRLPDGPDPVGPARP</sequence>